<dbReference type="PIRSF" id="PIRSF029477">
    <property type="entry name" value="UCP029477"/>
    <property type="match status" value="1"/>
</dbReference>
<protein>
    <submittedName>
        <fullName evidence="2">NAD-dependent aldehyde dehydrogenase</fullName>
    </submittedName>
</protein>
<feature type="domain" description="DUF2383" evidence="1">
    <location>
        <begin position="12"/>
        <end position="115"/>
    </location>
</feature>
<evidence type="ECO:0000313" key="2">
    <source>
        <dbReference type="EMBL" id="ACO70943.1"/>
    </source>
</evidence>
<dbReference type="InterPro" id="IPR016920">
    <property type="entry name" value="UCP029477"/>
</dbReference>
<organism evidence="2">
    <name type="scientific">uncultured Verrucomicrobiota bacterium</name>
    <dbReference type="NCBI Taxonomy" id="156588"/>
    <lineage>
        <taxon>Bacteria</taxon>
        <taxon>Pseudomonadati</taxon>
        <taxon>Verrucomicrobiota</taxon>
        <taxon>environmental samples</taxon>
    </lineage>
</organism>
<evidence type="ECO:0000259" key="1">
    <source>
        <dbReference type="Pfam" id="PF09537"/>
    </source>
</evidence>
<name>D2DXX0_9BACT</name>
<dbReference type="InterPro" id="IPR012347">
    <property type="entry name" value="Ferritin-like"/>
</dbReference>
<dbReference type="Gene3D" id="1.20.1260.10">
    <property type="match status" value="1"/>
</dbReference>
<dbReference type="EMBL" id="FJ872375">
    <property type="protein sequence ID" value="ACO70943.1"/>
    <property type="molecule type" value="Genomic_DNA"/>
</dbReference>
<dbReference type="InterPro" id="IPR009078">
    <property type="entry name" value="Ferritin-like_SF"/>
</dbReference>
<dbReference type="Pfam" id="PF09537">
    <property type="entry name" value="DUF2383"/>
    <property type="match status" value="1"/>
</dbReference>
<dbReference type="AlphaFoldDB" id="D2DXX0"/>
<dbReference type="InterPro" id="IPR019052">
    <property type="entry name" value="DUF2383"/>
</dbReference>
<reference evidence="2" key="1">
    <citation type="journal article" date="2010" name="FEMS Microbiol. Ecol.">
        <title>Phylogenetic and metagenomic analysis of Verrucomicrobia in former agricultural grassland soil.</title>
        <authorList>
            <person name="Kielak A."/>
            <person name="Rodrigues J.L.M."/>
            <person name="Kuramae E.E."/>
            <person name="Chain P.S.G."/>
            <person name="van Veen J.A."/>
            <person name="Kowalchuk G.A."/>
        </authorList>
    </citation>
    <scope>NUCLEOTIDE SEQUENCE</scope>
</reference>
<proteinExistence type="predicted"/>
<accession>D2DXX0</accession>
<dbReference type="NCBIfam" id="TIGR02284">
    <property type="entry name" value="PA2169 family four-helix-bundle protein"/>
    <property type="match status" value="1"/>
</dbReference>
<sequence>MTTSTPTASIVQLLVETCRDGEETFATAAADIGNPALKTCLQETAQERHRFADELQKTLAELGEGGETSAYLPASLHRTWIDFGFVLSAGDDATILADCERTEARSLQEYREALEMPELHPKVRGLISQQQAAIDLAAARLRRCGLEHVL</sequence>
<dbReference type="InterPro" id="IPR011971">
    <property type="entry name" value="CHP02284"/>
</dbReference>
<dbReference type="SUPFAM" id="SSF47240">
    <property type="entry name" value="Ferritin-like"/>
    <property type="match status" value="1"/>
</dbReference>